<gene>
    <name evidence="2" type="ORF">OFUS_LOCUS8154</name>
</gene>
<dbReference type="Pfam" id="PF03171">
    <property type="entry name" value="2OG-FeII_Oxy"/>
    <property type="match status" value="1"/>
</dbReference>
<dbReference type="OrthoDB" id="288590at2759"/>
<keyword evidence="3" id="KW-1185">Reference proteome</keyword>
<evidence type="ECO:0000313" key="2">
    <source>
        <dbReference type="EMBL" id="CAH1781592.1"/>
    </source>
</evidence>
<proteinExistence type="inferred from homology"/>
<accession>A0A8J1UC95</accession>
<dbReference type="InterPro" id="IPR026992">
    <property type="entry name" value="DIOX_N"/>
</dbReference>
<reference evidence="2" key="1">
    <citation type="submission" date="2022-03" db="EMBL/GenBank/DDBJ databases">
        <authorList>
            <person name="Martin C."/>
        </authorList>
    </citation>
    <scope>NUCLEOTIDE SEQUENCE</scope>
</reference>
<dbReference type="SUPFAM" id="SSF51197">
    <property type="entry name" value="Clavaminate synthase-like"/>
    <property type="match status" value="1"/>
</dbReference>
<sequence length="348" mass="39996">MAEKRNVDLLNLPLATIDMTEALENPEKIAPKVVKAMENEGFLYLRNIPGFKPDELLQWTKWFFNLPLETKMAISKKCFKEDNLNSFRGYFPVIPGGHSHKEAFETGSFGDFDPVKQQNQKLINGRPLMRDVTSEGNSWPNTGTSDDEIYRKVMEYNYDIYRKTASQVLQLIARGMGLDPNCFDYMFNPSPLATLRLIHYPSRVNFPPEEIPDEARDGDTLITTGEHADTTFITLLATFENWGLQMLQNDTWVDVPPIRDGLVMNIGALMTDLFGGRLKSTMHRVIDLGEDRYSVPFFYEPQFDTDISKTFDGKEIESIGRYHRYGPWMCNRTSQFKEYATTDFGVLD</sequence>
<keyword evidence="1" id="KW-0560">Oxidoreductase</keyword>
<dbReference type="PROSITE" id="PS51471">
    <property type="entry name" value="FE2OG_OXY"/>
    <property type="match status" value="1"/>
</dbReference>
<dbReference type="GO" id="GO:0016491">
    <property type="term" value="F:oxidoreductase activity"/>
    <property type="evidence" value="ECO:0007669"/>
    <property type="project" value="UniProtKB-KW"/>
</dbReference>
<comment type="caution">
    <text evidence="2">The sequence shown here is derived from an EMBL/GenBank/DDBJ whole genome shotgun (WGS) entry which is preliminary data.</text>
</comment>
<evidence type="ECO:0000313" key="3">
    <source>
        <dbReference type="Proteomes" id="UP000749559"/>
    </source>
</evidence>
<name>A0A8J1UC95_OWEFU</name>
<dbReference type="InterPro" id="IPR044861">
    <property type="entry name" value="IPNS-like_FE2OG_OXY"/>
</dbReference>
<dbReference type="Gene3D" id="2.60.120.330">
    <property type="entry name" value="B-lactam Antibiotic, Isopenicillin N Synthase, Chain"/>
    <property type="match status" value="1"/>
</dbReference>
<dbReference type="AlphaFoldDB" id="A0A8J1UC95"/>
<dbReference type="InterPro" id="IPR050231">
    <property type="entry name" value="Iron_ascorbate_oxido_reductase"/>
</dbReference>
<keyword evidence="1" id="KW-0408">Iron</keyword>
<dbReference type="PANTHER" id="PTHR47990">
    <property type="entry name" value="2-OXOGLUTARATE (2OG) AND FE(II)-DEPENDENT OXYGENASE SUPERFAMILY PROTEIN-RELATED"/>
    <property type="match status" value="1"/>
</dbReference>
<dbReference type="InterPro" id="IPR027443">
    <property type="entry name" value="IPNS-like_sf"/>
</dbReference>
<keyword evidence="1" id="KW-0479">Metal-binding</keyword>
<protein>
    <submittedName>
        <fullName evidence="2">Uncharacterized protein</fullName>
    </submittedName>
</protein>
<dbReference type="InterPro" id="IPR005123">
    <property type="entry name" value="Oxoglu/Fe-dep_dioxygenase_dom"/>
</dbReference>
<organism evidence="2 3">
    <name type="scientific">Owenia fusiformis</name>
    <name type="common">Polychaete worm</name>
    <dbReference type="NCBI Taxonomy" id="6347"/>
    <lineage>
        <taxon>Eukaryota</taxon>
        <taxon>Metazoa</taxon>
        <taxon>Spiralia</taxon>
        <taxon>Lophotrochozoa</taxon>
        <taxon>Annelida</taxon>
        <taxon>Polychaeta</taxon>
        <taxon>Sedentaria</taxon>
        <taxon>Canalipalpata</taxon>
        <taxon>Sabellida</taxon>
        <taxon>Oweniida</taxon>
        <taxon>Oweniidae</taxon>
        <taxon>Owenia</taxon>
    </lineage>
</organism>
<evidence type="ECO:0000256" key="1">
    <source>
        <dbReference type="RuleBase" id="RU003682"/>
    </source>
</evidence>
<dbReference type="Pfam" id="PF14226">
    <property type="entry name" value="DIOX_N"/>
    <property type="match status" value="1"/>
</dbReference>
<dbReference type="Proteomes" id="UP000749559">
    <property type="component" value="Unassembled WGS sequence"/>
</dbReference>
<dbReference type="GO" id="GO:0046872">
    <property type="term" value="F:metal ion binding"/>
    <property type="evidence" value="ECO:0007669"/>
    <property type="project" value="UniProtKB-KW"/>
</dbReference>
<comment type="similarity">
    <text evidence="1">Belongs to the iron/ascorbate-dependent oxidoreductase family.</text>
</comment>
<dbReference type="EMBL" id="CAIIXF020000004">
    <property type="protein sequence ID" value="CAH1781592.1"/>
    <property type="molecule type" value="Genomic_DNA"/>
</dbReference>